<reference evidence="2 3" key="1">
    <citation type="journal article" date="2016" name="Nat. Commun.">
        <title>Thousands of microbial genomes shed light on interconnected biogeochemical processes in an aquifer system.</title>
        <authorList>
            <person name="Anantharaman K."/>
            <person name="Brown C.T."/>
            <person name="Hug L.A."/>
            <person name="Sharon I."/>
            <person name="Castelle C.J."/>
            <person name="Probst A.J."/>
            <person name="Thomas B.C."/>
            <person name="Singh A."/>
            <person name="Wilkins M.J."/>
            <person name="Karaoz U."/>
            <person name="Brodie E.L."/>
            <person name="Williams K.H."/>
            <person name="Hubbard S.S."/>
            <person name="Banfield J.F."/>
        </authorList>
    </citation>
    <scope>NUCLEOTIDE SEQUENCE [LARGE SCALE GENOMIC DNA]</scope>
</reference>
<accession>A0A1G1YE78</accession>
<feature type="domain" description="Nucleotidyl transferase" evidence="1">
    <location>
        <begin position="3"/>
        <end position="225"/>
    </location>
</feature>
<sequence>MRAIVLVGGQATRLRPLTDTIPKALIELQGKTILEHVLDLFKKYAITDITLSVGYLKEQIISHFGDGQKFGLQISYLEETEPLGTAGPLRLLPQKMTETFVVCNGDELKQIDFDAMLAQHRATSATATLALTTVLDPSMYGVARLEGTKILEFVEKPKREEAPSNYINAGFYLLEPSVLDLIPAGRAMFEYDVFPKLAAAGTLHGFVFIGQWFDTGNFERLEHARRTWRGL</sequence>
<evidence type="ECO:0000259" key="1">
    <source>
        <dbReference type="Pfam" id="PF00483"/>
    </source>
</evidence>
<dbReference type="Gene3D" id="3.90.550.10">
    <property type="entry name" value="Spore Coat Polysaccharide Biosynthesis Protein SpsA, Chain A"/>
    <property type="match status" value="1"/>
</dbReference>
<gene>
    <name evidence="2" type="ORF">A3J59_00135</name>
</gene>
<proteinExistence type="predicted"/>
<dbReference type="CDD" id="cd04181">
    <property type="entry name" value="NTP_transferase"/>
    <property type="match status" value="1"/>
</dbReference>
<name>A0A1G1YE78_9BACT</name>
<organism evidence="2 3">
    <name type="scientific">Candidatus Buchananbacteria bacterium RIFCSPHIGHO2_02_FULL_56_16</name>
    <dbReference type="NCBI Taxonomy" id="1797542"/>
    <lineage>
        <taxon>Bacteria</taxon>
        <taxon>Candidatus Buchananiibacteriota</taxon>
    </lineage>
</organism>
<protein>
    <recommendedName>
        <fullName evidence="1">Nucleotidyl transferase domain-containing protein</fullName>
    </recommendedName>
</protein>
<comment type="caution">
    <text evidence="2">The sequence shown here is derived from an EMBL/GenBank/DDBJ whole genome shotgun (WGS) entry which is preliminary data.</text>
</comment>
<dbReference type="Pfam" id="PF00483">
    <property type="entry name" value="NTP_transferase"/>
    <property type="match status" value="1"/>
</dbReference>
<dbReference type="STRING" id="1797542.A3J59_00135"/>
<dbReference type="Proteomes" id="UP000177310">
    <property type="component" value="Unassembled WGS sequence"/>
</dbReference>
<evidence type="ECO:0000313" key="2">
    <source>
        <dbReference type="EMBL" id="OGY50010.1"/>
    </source>
</evidence>
<dbReference type="InterPro" id="IPR029044">
    <property type="entry name" value="Nucleotide-diphossugar_trans"/>
</dbReference>
<dbReference type="PANTHER" id="PTHR22572">
    <property type="entry name" value="SUGAR-1-PHOSPHATE GUANYL TRANSFERASE"/>
    <property type="match status" value="1"/>
</dbReference>
<dbReference type="AlphaFoldDB" id="A0A1G1YE78"/>
<dbReference type="InterPro" id="IPR005835">
    <property type="entry name" value="NTP_transferase_dom"/>
</dbReference>
<dbReference type="InterPro" id="IPR050486">
    <property type="entry name" value="Mannose-1P_guanyltransferase"/>
</dbReference>
<dbReference type="SUPFAM" id="SSF53448">
    <property type="entry name" value="Nucleotide-diphospho-sugar transferases"/>
    <property type="match status" value="1"/>
</dbReference>
<dbReference type="EMBL" id="MHIL01000037">
    <property type="protein sequence ID" value="OGY50010.1"/>
    <property type="molecule type" value="Genomic_DNA"/>
</dbReference>
<evidence type="ECO:0000313" key="3">
    <source>
        <dbReference type="Proteomes" id="UP000177310"/>
    </source>
</evidence>